<gene>
    <name evidence="1" type="ORF">FCL42_15685</name>
</gene>
<comment type="caution">
    <text evidence="1">The sequence shown here is derived from an EMBL/GenBank/DDBJ whole genome shotgun (WGS) entry which is preliminary data.</text>
</comment>
<organism evidence="1 2">
    <name type="scientific">Ferrimonas aestuarii</name>
    <dbReference type="NCBI Taxonomy" id="2569539"/>
    <lineage>
        <taxon>Bacteria</taxon>
        <taxon>Pseudomonadati</taxon>
        <taxon>Pseudomonadota</taxon>
        <taxon>Gammaproteobacteria</taxon>
        <taxon>Alteromonadales</taxon>
        <taxon>Ferrimonadaceae</taxon>
        <taxon>Ferrimonas</taxon>
    </lineage>
</organism>
<dbReference type="Proteomes" id="UP000305675">
    <property type="component" value="Unassembled WGS sequence"/>
</dbReference>
<proteinExistence type="predicted"/>
<sequence length="134" mass="15089">MYLNELNPEQSAMFLELAKHVMELDGKLQAEEAGVFSGFCSECALPDYQLKHQGDIGNVIQFFTNTELRIKRVVMVELFGVALADGDACEQELSFLAKLGEQFTISSHEQKRLQRWVEAMNDLVAEGYGLVLKD</sequence>
<evidence type="ECO:0000313" key="2">
    <source>
        <dbReference type="Proteomes" id="UP000305675"/>
    </source>
</evidence>
<reference evidence="1 2" key="1">
    <citation type="submission" date="2019-04" db="EMBL/GenBank/DDBJ databases">
        <authorList>
            <person name="Hwang J.C."/>
        </authorList>
    </citation>
    <scope>NUCLEOTIDE SEQUENCE [LARGE SCALE GENOMIC DNA]</scope>
    <source>
        <strain evidence="1 2">IMCC35002</strain>
    </source>
</reference>
<dbReference type="RefSeq" id="WP_136864372.1">
    <property type="nucleotide sequence ID" value="NZ_SWCJ01000014.1"/>
</dbReference>
<dbReference type="SUPFAM" id="SSF158682">
    <property type="entry name" value="TerB-like"/>
    <property type="match status" value="1"/>
</dbReference>
<dbReference type="InterPro" id="IPR029024">
    <property type="entry name" value="TerB-like"/>
</dbReference>
<dbReference type="AlphaFoldDB" id="A0A4U1BLA3"/>
<dbReference type="Gene3D" id="1.10.3680.10">
    <property type="entry name" value="TerB-like"/>
    <property type="match status" value="1"/>
</dbReference>
<dbReference type="EMBL" id="SWCJ01000014">
    <property type="protein sequence ID" value="TKB52749.1"/>
    <property type="molecule type" value="Genomic_DNA"/>
</dbReference>
<evidence type="ECO:0000313" key="1">
    <source>
        <dbReference type="EMBL" id="TKB52749.1"/>
    </source>
</evidence>
<name>A0A4U1BLA3_9GAMM</name>
<dbReference type="OrthoDB" id="6263019at2"/>
<evidence type="ECO:0008006" key="3">
    <source>
        <dbReference type="Google" id="ProtNLM"/>
    </source>
</evidence>
<accession>A0A4U1BLA3</accession>
<keyword evidence="2" id="KW-1185">Reference proteome</keyword>
<protein>
    <recommendedName>
        <fullName evidence="3">Tellurite resistance protein TerB</fullName>
    </recommendedName>
</protein>